<evidence type="ECO:0000256" key="5">
    <source>
        <dbReference type="ARBA" id="ARBA00022475"/>
    </source>
</evidence>
<evidence type="ECO:0000256" key="2">
    <source>
        <dbReference type="ARBA" id="ARBA00004651"/>
    </source>
</evidence>
<accession>S4XK02</accession>
<dbReference type="HOGENOM" id="CLU_016047_1_2_7"/>
<evidence type="ECO:0000256" key="3">
    <source>
        <dbReference type="ARBA" id="ARBA00009047"/>
    </source>
</evidence>
<evidence type="ECO:0000313" key="15">
    <source>
        <dbReference type="Proteomes" id="UP000014803"/>
    </source>
</evidence>
<dbReference type="AlphaFoldDB" id="S4XK02"/>
<evidence type="ECO:0000256" key="12">
    <source>
        <dbReference type="SAM" id="MobiDB-lite"/>
    </source>
</evidence>
<gene>
    <name evidence="14" type="ORF">SCE1572_44800</name>
</gene>
<dbReference type="GO" id="GO:0015423">
    <property type="term" value="F:ABC-type maltose transporter activity"/>
    <property type="evidence" value="ECO:0007669"/>
    <property type="project" value="TreeGrafter"/>
</dbReference>
<evidence type="ECO:0000256" key="9">
    <source>
        <dbReference type="ARBA" id="ARBA00023136"/>
    </source>
</evidence>
<evidence type="ECO:0000259" key="13">
    <source>
        <dbReference type="PROSITE" id="PS50928"/>
    </source>
</evidence>
<dbReference type="PANTHER" id="PTHR32243:SF50">
    <property type="entry name" value="MALTOSE_MALTODEXTRIN TRANSPORT SYSTEM PERMEASE PROTEIN MALG"/>
    <property type="match status" value="1"/>
</dbReference>
<dbReference type="PATRIC" id="fig|1254432.3.peg.10125"/>
<evidence type="ECO:0000256" key="10">
    <source>
        <dbReference type="ARBA" id="ARBA00041109"/>
    </source>
</evidence>
<feature type="compositionally biased region" description="Gly residues" evidence="12">
    <location>
        <begin position="18"/>
        <end position="30"/>
    </location>
</feature>
<dbReference type="Proteomes" id="UP000014803">
    <property type="component" value="Chromosome"/>
</dbReference>
<feature type="region of interest" description="Disordered" evidence="12">
    <location>
        <begin position="1"/>
        <end position="34"/>
    </location>
</feature>
<evidence type="ECO:0000256" key="8">
    <source>
        <dbReference type="ARBA" id="ARBA00022989"/>
    </source>
</evidence>
<organism evidence="14 15">
    <name type="scientific">Sorangium cellulosum So0157-2</name>
    <dbReference type="NCBI Taxonomy" id="1254432"/>
    <lineage>
        <taxon>Bacteria</taxon>
        <taxon>Pseudomonadati</taxon>
        <taxon>Myxococcota</taxon>
        <taxon>Polyangia</taxon>
        <taxon>Polyangiales</taxon>
        <taxon>Polyangiaceae</taxon>
        <taxon>Sorangium</taxon>
    </lineage>
</organism>
<dbReference type="PROSITE" id="PS50928">
    <property type="entry name" value="ABC_TM1"/>
    <property type="match status" value="1"/>
</dbReference>
<feature type="transmembrane region" description="Helical" evidence="11">
    <location>
        <begin position="148"/>
        <end position="169"/>
    </location>
</feature>
<keyword evidence="5" id="KW-1003">Cell membrane</keyword>
<reference evidence="14 15" key="1">
    <citation type="journal article" date="2013" name="Sci. Rep.">
        <title>Extraordinary expansion of a Sorangium cellulosum genome from an alkaline milieu.</title>
        <authorList>
            <person name="Han K."/>
            <person name="Li Z.F."/>
            <person name="Peng R."/>
            <person name="Zhu L.P."/>
            <person name="Zhou T."/>
            <person name="Wang L.G."/>
            <person name="Li S.G."/>
            <person name="Zhang X.B."/>
            <person name="Hu W."/>
            <person name="Wu Z.H."/>
            <person name="Qin N."/>
            <person name="Li Y.Z."/>
        </authorList>
    </citation>
    <scope>NUCLEOTIDE SEQUENCE [LARGE SCALE GENOMIC DNA]</scope>
    <source>
        <strain evidence="14 15">So0157-2</strain>
    </source>
</reference>
<sequence length="317" mass="33433">MAAADARVVHPAGRRGGGRVGARAGGGDGGRMTRRPAPAESIAVHVALLAAVAFALYPVLWVVSIAFSGARPPVPEVLPIPNQPTLEHLEAVVTTSQKVGGETIWLFPRQLANSVVVALATAVVGVSIAVPAAYALARFEFVGKRRGLRALLATQMFPTVASAIPLYLLLDALGLLNSRTGLVLCYASTAVPFSIFQLRAAFEAIPVDLEEAAMVDGATRFEAFVRVVLPAARPAIAVTALFAIMTAYNEFILAATLLSKEEMFTLPVVLQRYIGEHDAQWERFAAGALLVSLPVMGAFYLVQRHLVAGLTTGGVKG</sequence>
<name>S4XK02_SORCE</name>
<dbReference type="Gene3D" id="1.10.3720.10">
    <property type="entry name" value="MetI-like"/>
    <property type="match status" value="1"/>
</dbReference>
<feature type="transmembrane region" description="Helical" evidence="11">
    <location>
        <begin position="115"/>
        <end position="136"/>
    </location>
</feature>
<feature type="transmembrane region" description="Helical" evidence="11">
    <location>
        <begin position="223"/>
        <end position="248"/>
    </location>
</feature>
<evidence type="ECO:0000256" key="6">
    <source>
        <dbReference type="ARBA" id="ARBA00022597"/>
    </source>
</evidence>
<feature type="transmembrane region" description="Helical" evidence="11">
    <location>
        <begin position="181"/>
        <end position="202"/>
    </location>
</feature>
<keyword evidence="7 11" id="KW-0812">Transmembrane</keyword>
<dbReference type="CDD" id="cd06261">
    <property type="entry name" value="TM_PBP2"/>
    <property type="match status" value="1"/>
</dbReference>
<keyword evidence="9 11" id="KW-0472">Membrane</keyword>
<dbReference type="STRING" id="1254432.SCE1572_44800"/>
<feature type="transmembrane region" description="Helical" evidence="11">
    <location>
        <begin position="284"/>
        <end position="302"/>
    </location>
</feature>
<comment type="similarity">
    <text evidence="3">Belongs to the binding-protein-dependent transport system permease family. MalFG subfamily.</text>
</comment>
<dbReference type="GO" id="GO:0042956">
    <property type="term" value="P:maltodextrin transmembrane transport"/>
    <property type="evidence" value="ECO:0007669"/>
    <property type="project" value="TreeGrafter"/>
</dbReference>
<dbReference type="InterPro" id="IPR035906">
    <property type="entry name" value="MetI-like_sf"/>
</dbReference>
<evidence type="ECO:0000256" key="7">
    <source>
        <dbReference type="ARBA" id="ARBA00022692"/>
    </source>
</evidence>
<evidence type="ECO:0000256" key="1">
    <source>
        <dbReference type="ARBA" id="ARBA00002264"/>
    </source>
</evidence>
<keyword evidence="4 11" id="KW-0813">Transport</keyword>
<dbReference type="InterPro" id="IPR050901">
    <property type="entry name" value="BP-dep_ABC_trans_perm"/>
</dbReference>
<feature type="domain" description="ABC transmembrane type-1" evidence="13">
    <location>
        <begin position="111"/>
        <end position="302"/>
    </location>
</feature>
<dbReference type="InterPro" id="IPR000515">
    <property type="entry name" value="MetI-like"/>
</dbReference>
<dbReference type="GO" id="GO:0005886">
    <property type="term" value="C:plasma membrane"/>
    <property type="evidence" value="ECO:0007669"/>
    <property type="project" value="UniProtKB-SubCell"/>
</dbReference>
<comment type="subcellular location">
    <subcellularLocation>
        <location evidence="2 11">Cell membrane</location>
        <topology evidence="2 11">Multi-pass membrane protein</topology>
    </subcellularLocation>
</comment>
<evidence type="ECO:0000256" key="4">
    <source>
        <dbReference type="ARBA" id="ARBA00022448"/>
    </source>
</evidence>
<feature type="transmembrane region" description="Helical" evidence="11">
    <location>
        <begin position="42"/>
        <end position="67"/>
    </location>
</feature>
<evidence type="ECO:0000256" key="11">
    <source>
        <dbReference type="RuleBase" id="RU363032"/>
    </source>
</evidence>
<dbReference type="SUPFAM" id="SSF161098">
    <property type="entry name" value="MetI-like"/>
    <property type="match status" value="1"/>
</dbReference>
<dbReference type="PANTHER" id="PTHR32243">
    <property type="entry name" value="MALTOSE TRANSPORT SYSTEM PERMEASE-RELATED"/>
    <property type="match status" value="1"/>
</dbReference>
<keyword evidence="6" id="KW-0762">Sugar transport</keyword>
<protein>
    <recommendedName>
        <fullName evidence="10">Maltose/maltodextrin transport system permease protein MalG</fullName>
    </recommendedName>
</protein>
<evidence type="ECO:0000313" key="14">
    <source>
        <dbReference type="EMBL" id="AGP32879.1"/>
    </source>
</evidence>
<proteinExistence type="inferred from homology"/>
<dbReference type="eggNOG" id="COG3833">
    <property type="taxonomic scope" value="Bacteria"/>
</dbReference>
<dbReference type="EMBL" id="CP003969">
    <property type="protein sequence ID" value="AGP32879.1"/>
    <property type="molecule type" value="Genomic_DNA"/>
</dbReference>
<comment type="function">
    <text evidence="1">Part of the ABC transporter complex MalEFGK involved in maltose/maltodextrin import. Probably responsible for the translocation of the substrate across the membrane.</text>
</comment>
<dbReference type="KEGG" id="scu:SCE1572_44800"/>
<dbReference type="Pfam" id="PF00528">
    <property type="entry name" value="BPD_transp_1"/>
    <property type="match status" value="1"/>
</dbReference>
<keyword evidence="8 11" id="KW-1133">Transmembrane helix</keyword>